<organism evidence="2 3">
    <name type="scientific">Trichoderma asperellum (strain ATCC 204424 / CBS 433.97 / NBRC 101777)</name>
    <dbReference type="NCBI Taxonomy" id="1042311"/>
    <lineage>
        <taxon>Eukaryota</taxon>
        <taxon>Fungi</taxon>
        <taxon>Dikarya</taxon>
        <taxon>Ascomycota</taxon>
        <taxon>Pezizomycotina</taxon>
        <taxon>Sordariomycetes</taxon>
        <taxon>Hypocreomycetidae</taxon>
        <taxon>Hypocreales</taxon>
        <taxon>Hypocreaceae</taxon>
        <taxon>Trichoderma</taxon>
    </lineage>
</organism>
<evidence type="ECO:0000313" key="2">
    <source>
        <dbReference type="EMBL" id="PTB43789.1"/>
    </source>
</evidence>
<gene>
    <name evidence="2" type="ORF">M441DRAFT_336027</name>
</gene>
<keyword evidence="3" id="KW-1185">Reference proteome</keyword>
<evidence type="ECO:0000256" key="1">
    <source>
        <dbReference type="SAM" id="SignalP"/>
    </source>
</evidence>
<evidence type="ECO:0008006" key="4">
    <source>
        <dbReference type="Google" id="ProtNLM"/>
    </source>
</evidence>
<dbReference type="EMBL" id="KZ679258">
    <property type="protein sequence ID" value="PTB43789.1"/>
    <property type="molecule type" value="Genomic_DNA"/>
</dbReference>
<reference evidence="2 3" key="1">
    <citation type="submission" date="2016-07" db="EMBL/GenBank/DDBJ databases">
        <title>Multiple horizontal gene transfer events from other fungi enriched the ability of initially mycotrophic Trichoderma (Ascomycota) to feed on dead plant biomass.</title>
        <authorList>
            <consortium name="DOE Joint Genome Institute"/>
            <person name="Aerts A."/>
            <person name="Atanasova L."/>
            <person name="Chenthamara K."/>
            <person name="Zhang J."/>
            <person name="Grujic M."/>
            <person name="Henrissat B."/>
            <person name="Kuo A."/>
            <person name="Salamov A."/>
            <person name="Lipzen A."/>
            <person name="Labutti K."/>
            <person name="Barry K."/>
            <person name="Miao Y."/>
            <person name="Rahimi M.J."/>
            <person name="Shen Q."/>
            <person name="Grigoriev I.V."/>
            <person name="Kubicek C.P."/>
            <person name="Druzhinina I.S."/>
        </authorList>
    </citation>
    <scope>NUCLEOTIDE SEQUENCE [LARGE SCALE GENOMIC DNA]</scope>
    <source>
        <strain evidence="2 3">CBS 433.97</strain>
    </source>
</reference>
<proteinExistence type="predicted"/>
<keyword evidence="1" id="KW-0732">Signal</keyword>
<sequence length="148" mass="15666">MTSVASVASRCLAAAAAAVAAAPRFARFYSVVACLLAALLAPPAEALYSGVHAGTSCMHFFGFGTKATRSEGQRRCQVPSRQLSLVSGMSTSNLSSGVQWWPKPLPAQALTVPIPARYAHLTLTRFAATPMPVLRLLAGRHTTEHARF</sequence>
<evidence type="ECO:0000313" key="3">
    <source>
        <dbReference type="Proteomes" id="UP000240493"/>
    </source>
</evidence>
<protein>
    <recommendedName>
        <fullName evidence="4">Secreted protein</fullName>
    </recommendedName>
</protein>
<dbReference type="Proteomes" id="UP000240493">
    <property type="component" value="Unassembled WGS sequence"/>
</dbReference>
<accession>A0A2T3ZG77</accession>
<feature type="signal peptide" evidence="1">
    <location>
        <begin position="1"/>
        <end position="46"/>
    </location>
</feature>
<name>A0A2T3ZG77_TRIA4</name>
<dbReference type="AlphaFoldDB" id="A0A2T3ZG77"/>
<feature type="chain" id="PRO_5015648743" description="Secreted protein" evidence="1">
    <location>
        <begin position="47"/>
        <end position="148"/>
    </location>
</feature>
<dbReference type="OrthoDB" id="10676648at2759"/>